<dbReference type="SUPFAM" id="SSF57625">
    <property type="entry name" value="Invertebrate chitin-binding proteins"/>
    <property type="match status" value="2"/>
</dbReference>
<feature type="domain" description="Chitin-binding type-2" evidence="2">
    <location>
        <begin position="88"/>
        <end position="148"/>
    </location>
</feature>
<dbReference type="AlphaFoldDB" id="A0A8B8AX42"/>
<protein>
    <submittedName>
        <fullName evidence="4">Uncharacterized protein LOC111105678</fullName>
    </submittedName>
</protein>
<sequence>MGVFLFSISCVAMISALYVDAASLNSFQDNSHIRVDTEDCSRFYIRRNGKEIQMKCPDDHVVNTNTRSCVPKGSSPDTCVNIKKSNESGKCTGKSDKIANTESCAKYYDCRDAILASGEPKLKECPFPYLFDEKLQECLHFSQVECGTRYEPKDACEYEENQCKSSHCIPCHIRFPSCKGSPDGLNPWNGREWTPYFVVCQNERLMFQGQCPVLSNKMPTIFHPVNSICVEMEIQH</sequence>
<feature type="signal peptide" evidence="1">
    <location>
        <begin position="1"/>
        <end position="21"/>
    </location>
</feature>
<keyword evidence="1" id="KW-0732">Signal</keyword>
<dbReference type="GeneID" id="111105678"/>
<gene>
    <name evidence="4" type="primary">LOC111105678</name>
</gene>
<dbReference type="PROSITE" id="PS50940">
    <property type="entry name" value="CHIT_BIND_II"/>
    <property type="match status" value="2"/>
</dbReference>
<dbReference type="InterPro" id="IPR036508">
    <property type="entry name" value="Chitin-bd_dom_sf"/>
</dbReference>
<feature type="chain" id="PRO_5034663678" evidence="1">
    <location>
        <begin position="22"/>
        <end position="236"/>
    </location>
</feature>
<evidence type="ECO:0000313" key="4">
    <source>
        <dbReference type="RefSeq" id="XP_022295735.1"/>
    </source>
</evidence>
<dbReference type="InterPro" id="IPR002557">
    <property type="entry name" value="Chitin-bd_dom"/>
</dbReference>
<organism evidence="3 4">
    <name type="scientific">Crassostrea virginica</name>
    <name type="common">Eastern oyster</name>
    <dbReference type="NCBI Taxonomy" id="6565"/>
    <lineage>
        <taxon>Eukaryota</taxon>
        <taxon>Metazoa</taxon>
        <taxon>Spiralia</taxon>
        <taxon>Lophotrochozoa</taxon>
        <taxon>Mollusca</taxon>
        <taxon>Bivalvia</taxon>
        <taxon>Autobranchia</taxon>
        <taxon>Pteriomorphia</taxon>
        <taxon>Ostreida</taxon>
        <taxon>Ostreoidea</taxon>
        <taxon>Ostreidae</taxon>
        <taxon>Crassostrea</taxon>
    </lineage>
</organism>
<evidence type="ECO:0000256" key="1">
    <source>
        <dbReference type="SAM" id="SignalP"/>
    </source>
</evidence>
<dbReference type="GO" id="GO:0008061">
    <property type="term" value="F:chitin binding"/>
    <property type="evidence" value="ECO:0007669"/>
    <property type="project" value="InterPro"/>
</dbReference>
<dbReference type="Proteomes" id="UP000694844">
    <property type="component" value="Chromosome 8"/>
</dbReference>
<dbReference type="Pfam" id="PF01607">
    <property type="entry name" value="CBM_14"/>
    <property type="match status" value="2"/>
</dbReference>
<reference evidence="4" key="1">
    <citation type="submission" date="2025-08" db="UniProtKB">
        <authorList>
            <consortium name="RefSeq"/>
        </authorList>
    </citation>
    <scope>IDENTIFICATION</scope>
    <source>
        <tissue evidence="4">Whole sample</tissue>
    </source>
</reference>
<keyword evidence="3" id="KW-1185">Reference proteome</keyword>
<name>A0A8B8AX42_CRAVI</name>
<dbReference type="OrthoDB" id="6020543at2759"/>
<feature type="domain" description="Chitin-binding type-2" evidence="2">
    <location>
        <begin position="23"/>
        <end position="81"/>
    </location>
</feature>
<dbReference type="SMART" id="SM00494">
    <property type="entry name" value="ChtBD2"/>
    <property type="match status" value="2"/>
</dbReference>
<evidence type="ECO:0000313" key="3">
    <source>
        <dbReference type="Proteomes" id="UP000694844"/>
    </source>
</evidence>
<proteinExistence type="predicted"/>
<dbReference type="KEGG" id="cvn:111105678"/>
<evidence type="ECO:0000259" key="2">
    <source>
        <dbReference type="PROSITE" id="PS50940"/>
    </source>
</evidence>
<dbReference type="RefSeq" id="XP_022295735.1">
    <property type="nucleotide sequence ID" value="XM_022440027.1"/>
</dbReference>
<dbReference type="GO" id="GO:0005576">
    <property type="term" value="C:extracellular region"/>
    <property type="evidence" value="ECO:0007669"/>
    <property type="project" value="InterPro"/>
</dbReference>
<accession>A0A8B8AX42</accession>
<dbReference type="Gene3D" id="2.170.140.10">
    <property type="entry name" value="Chitin binding domain"/>
    <property type="match status" value="2"/>
</dbReference>